<dbReference type="AlphaFoldDB" id="A0A0B6YKQ4"/>
<accession>A0A0B6YKQ4</accession>
<feature type="compositionally biased region" description="Basic residues" evidence="2">
    <location>
        <begin position="61"/>
        <end position="72"/>
    </location>
</feature>
<keyword evidence="1" id="KW-0694">RNA-binding</keyword>
<name>A0A0B6YKQ4_9EUPU</name>
<dbReference type="InterPro" id="IPR012677">
    <property type="entry name" value="Nucleotide-bd_a/b_plait_sf"/>
</dbReference>
<feature type="compositionally biased region" description="Basic and acidic residues" evidence="2">
    <location>
        <begin position="197"/>
        <end position="213"/>
    </location>
</feature>
<evidence type="ECO:0000259" key="3">
    <source>
        <dbReference type="PROSITE" id="PS50102"/>
    </source>
</evidence>
<dbReference type="SMART" id="SM00360">
    <property type="entry name" value="RRM"/>
    <property type="match status" value="1"/>
</dbReference>
<feature type="region of interest" description="Disordered" evidence="2">
    <location>
        <begin position="172"/>
        <end position="234"/>
    </location>
</feature>
<dbReference type="InterPro" id="IPR052600">
    <property type="entry name" value="Nuc_rcpt_coact/corep"/>
</dbReference>
<protein>
    <recommendedName>
        <fullName evidence="3">RRM domain-containing protein</fullName>
    </recommendedName>
</protein>
<dbReference type="PANTHER" id="PTHR23295">
    <property type="entry name" value="NUCLEAR RECEPTOR COACTIVATOR 5-RELATED"/>
    <property type="match status" value="1"/>
</dbReference>
<feature type="compositionally biased region" description="Polar residues" evidence="2">
    <location>
        <begin position="10"/>
        <end position="31"/>
    </location>
</feature>
<dbReference type="InterPro" id="IPR035979">
    <property type="entry name" value="RBD_domain_sf"/>
</dbReference>
<evidence type="ECO:0000256" key="2">
    <source>
        <dbReference type="SAM" id="MobiDB-lite"/>
    </source>
</evidence>
<dbReference type="Gene3D" id="3.30.70.330">
    <property type="match status" value="1"/>
</dbReference>
<dbReference type="GO" id="GO:0003723">
    <property type="term" value="F:RNA binding"/>
    <property type="evidence" value="ECO:0007669"/>
    <property type="project" value="UniProtKB-UniRule"/>
</dbReference>
<sequence length="284" mass="31481">LKQSSRARSKSPTSDNLRSSGDQFSHSLPSENRSRSRSRGRSDQDDSWHSAAGSKNSGGRKNSRERQHRRKRDSSSSSYSGDGSSSTQRVIASSEPKYLNARIFVANIIANEVTKDELARHFESYGNIVDVLVHLKNYAFIQFSKEEQAHLAVEGENGSIFKGWRLDVKMASENRKGGGGGSGGRDKRSGGRGGRGGRYDSSERDRSPLRDSYGEPLRGGGGAGPRMPYPLGGEFGIRDPYFQDHFRQGFPDPWMADDPYRRDPYPDPYRDPYRMMAAAAAPPP</sequence>
<proteinExistence type="predicted"/>
<dbReference type="PANTHER" id="PTHR23295:SF6">
    <property type="entry name" value="NEOSIN, ISOFORM A"/>
    <property type="match status" value="1"/>
</dbReference>
<feature type="domain" description="RRM" evidence="3">
    <location>
        <begin position="101"/>
        <end position="173"/>
    </location>
</feature>
<feature type="non-terminal residue" evidence="4">
    <location>
        <position position="284"/>
    </location>
</feature>
<dbReference type="SUPFAM" id="SSF54928">
    <property type="entry name" value="RNA-binding domain, RBD"/>
    <property type="match status" value="1"/>
</dbReference>
<organism evidence="4">
    <name type="scientific">Arion vulgaris</name>
    <dbReference type="NCBI Taxonomy" id="1028688"/>
    <lineage>
        <taxon>Eukaryota</taxon>
        <taxon>Metazoa</taxon>
        <taxon>Spiralia</taxon>
        <taxon>Lophotrochozoa</taxon>
        <taxon>Mollusca</taxon>
        <taxon>Gastropoda</taxon>
        <taxon>Heterobranchia</taxon>
        <taxon>Euthyneura</taxon>
        <taxon>Panpulmonata</taxon>
        <taxon>Eupulmonata</taxon>
        <taxon>Stylommatophora</taxon>
        <taxon>Helicina</taxon>
        <taxon>Arionoidea</taxon>
        <taxon>Arionidae</taxon>
        <taxon>Arion</taxon>
    </lineage>
</organism>
<feature type="non-terminal residue" evidence="4">
    <location>
        <position position="1"/>
    </location>
</feature>
<feature type="region of interest" description="Disordered" evidence="2">
    <location>
        <begin position="1"/>
        <end position="90"/>
    </location>
</feature>
<dbReference type="InterPro" id="IPR000504">
    <property type="entry name" value="RRM_dom"/>
</dbReference>
<dbReference type="Pfam" id="PF00076">
    <property type="entry name" value="RRM_1"/>
    <property type="match status" value="1"/>
</dbReference>
<gene>
    <name evidence="4" type="primary">ORF26708</name>
</gene>
<dbReference type="EMBL" id="HACG01009205">
    <property type="protein sequence ID" value="CEK56070.1"/>
    <property type="molecule type" value="Transcribed_RNA"/>
</dbReference>
<reference evidence="4" key="1">
    <citation type="submission" date="2014-12" db="EMBL/GenBank/DDBJ databases">
        <title>Insight into the proteome of Arion vulgaris.</title>
        <authorList>
            <person name="Aradska J."/>
            <person name="Bulat T."/>
            <person name="Smidak R."/>
            <person name="Sarate P."/>
            <person name="Gangsoo J."/>
            <person name="Sialana F."/>
            <person name="Bilban M."/>
            <person name="Lubec G."/>
        </authorList>
    </citation>
    <scope>NUCLEOTIDE SEQUENCE</scope>
    <source>
        <tissue evidence="4">Skin</tissue>
    </source>
</reference>
<evidence type="ECO:0000313" key="4">
    <source>
        <dbReference type="EMBL" id="CEK56070.1"/>
    </source>
</evidence>
<evidence type="ECO:0000256" key="1">
    <source>
        <dbReference type="PROSITE-ProRule" id="PRU00176"/>
    </source>
</evidence>
<feature type="compositionally biased region" description="Low complexity" evidence="2">
    <location>
        <begin position="75"/>
        <end position="86"/>
    </location>
</feature>
<dbReference type="PROSITE" id="PS50102">
    <property type="entry name" value="RRM"/>
    <property type="match status" value="1"/>
</dbReference>